<dbReference type="AlphaFoldDB" id="A0A9P4VR07"/>
<sequence>MWDYADQREIIEADLVRYHADQHTEVEMNDTSDLEMMDVSDTDDGYWPIQDRVEFAQEKFNEVDNRLRVIEIEINEFKATLSEDEELKMNQEYQQTCWDTRDEWRKRRMLLANLHIEQEAEARLRAAAALKLMNPYNEVNPNLSNQDTVGDVKSVNPDIVCKSTTNLKKKVRLSLPEDVRQESDYRPSSMYYRYDEWYTPGRWATLFEDPVDTSFSREDLNWWEKSKKAIKLKLKLSHKDQN</sequence>
<name>A0A9P4VR07_9PEZI</name>
<organism evidence="1 2">
    <name type="scientific">Patellaria atrata CBS 101060</name>
    <dbReference type="NCBI Taxonomy" id="1346257"/>
    <lineage>
        <taxon>Eukaryota</taxon>
        <taxon>Fungi</taxon>
        <taxon>Dikarya</taxon>
        <taxon>Ascomycota</taxon>
        <taxon>Pezizomycotina</taxon>
        <taxon>Dothideomycetes</taxon>
        <taxon>Dothideomycetes incertae sedis</taxon>
        <taxon>Patellariales</taxon>
        <taxon>Patellariaceae</taxon>
        <taxon>Patellaria</taxon>
    </lineage>
</organism>
<comment type="caution">
    <text evidence="1">The sequence shown here is derived from an EMBL/GenBank/DDBJ whole genome shotgun (WGS) entry which is preliminary data.</text>
</comment>
<evidence type="ECO:0000313" key="2">
    <source>
        <dbReference type="Proteomes" id="UP000799429"/>
    </source>
</evidence>
<dbReference type="EMBL" id="MU006097">
    <property type="protein sequence ID" value="KAF2838347.1"/>
    <property type="molecule type" value="Genomic_DNA"/>
</dbReference>
<protein>
    <submittedName>
        <fullName evidence="1">Uncharacterized protein</fullName>
    </submittedName>
</protein>
<keyword evidence="2" id="KW-1185">Reference proteome</keyword>
<reference evidence="1" key="1">
    <citation type="journal article" date="2020" name="Stud. Mycol.">
        <title>101 Dothideomycetes genomes: a test case for predicting lifestyles and emergence of pathogens.</title>
        <authorList>
            <person name="Haridas S."/>
            <person name="Albert R."/>
            <person name="Binder M."/>
            <person name="Bloem J."/>
            <person name="Labutti K."/>
            <person name="Salamov A."/>
            <person name="Andreopoulos B."/>
            <person name="Baker S."/>
            <person name="Barry K."/>
            <person name="Bills G."/>
            <person name="Bluhm B."/>
            <person name="Cannon C."/>
            <person name="Castanera R."/>
            <person name="Culley D."/>
            <person name="Daum C."/>
            <person name="Ezra D."/>
            <person name="Gonzalez J."/>
            <person name="Henrissat B."/>
            <person name="Kuo A."/>
            <person name="Liang C."/>
            <person name="Lipzen A."/>
            <person name="Lutzoni F."/>
            <person name="Magnuson J."/>
            <person name="Mondo S."/>
            <person name="Nolan M."/>
            <person name="Ohm R."/>
            <person name="Pangilinan J."/>
            <person name="Park H.-J."/>
            <person name="Ramirez L."/>
            <person name="Alfaro M."/>
            <person name="Sun H."/>
            <person name="Tritt A."/>
            <person name="Yoshinaga Y."/>
            <person name="Zwiers L.-H."/>
            <person name="Turgeon B."/>
            <person name="Goodwin S."/>
            <person name="Spatafora J."/>
            <person name="Crous P."/>
            <person name="Grigoriev I."/>
        </authorList>
    </citation>
    <scope>NUCLEOTIDE SEQUENCE</scope>
    <source>
        <strain evidence="1">CBS 101060</strain>
    </source>
</reference>
<dbReference type="Proteomes" id="UP000799429">
    <property type="component" value="Unassembled WGS sequence"/>
</dbReference>
<accession>A0A9P4VR07</accession>
<evidence type="ECO:0000313" key="1">
    <source>
        <dbReference type="EMBL" id="KAF2838347.1"/>
    </source>
</evidence>
<gene>
    <name evidence="1" type="ORF">M501DRAFT_1058509</name>
</gene>
<proteinExistence type="predicted"/>